<sequence>MDSNSTHSPNGLNTTIVFMDYSELPLSARSQVLNNSDLLGLIFSFFHVLPQASDMDRRIEAPQSQQLLWAGLTCRTFSAPAMSVLWHSLESWTTLLCLIPTLVLDEDENLYTTDEAIVEEHLERLMYYAERVRTIKFTAFDEFVSTHIYASISRLCPNLFPRLSKLVIPNLGQLYRDNLSALFLMPTPSLSTVSVGGIVPATEVLLASMLVILSTHAKFLEHLDVSGELSNVTTDLLDRFKMLKSLQISMQSGSLDCDMLQKLSGLTRLKNLSLTLDKDSSFDTTSQSYASFDALESLELSGSVTAVFSILGKLSLSHLEDITIECPGSEKVIPSAQQLVRNFVRPQVTSSLRSFHMKLADSIRMTWKALMPLQLCKQLKHLSVSVEYLDASRLTSLCCNGEWFTLSSLELAFLKVLPGEVGLSVHDLRIFAEYCPKLTSLSISLGTLAKGSKAIEMLWEDGIKHKPFGDTELQTLEILPLVLSPTAIIEEAKEKSTSDAVAVSQYLYNLFPHLNEVTHPDECAWLAGVDEMIRVYQSISAKSKCTM</sequence>
<dbReference type="Proteomes" id="UP000724874">
    <property type="component" value="Unassembled WGS sequence"/>
</dbReference>
<dbReference type="InterPro" id="IPR032675">
    <property type="entry name" value="LRR_dom_sf"/>
</dbReference>
<proteinExistence type="predicted"/>
<dbReference type="SUPFAM" id="SSF52047">
    <property type="entry name" value="RNI-like"/>
    <property type="match status" value="1"/>
</dbReference>
<evidence type="ECO:0000313" key="2">
    <source>
        <dbReference type="Proteomes" id="UP000724874"/>
    </source>
</evidence>
<reference evidence="1" key="1">
    <citation type="submission" date="2020-11" db="EMBL/GenBank/DDBJ databases">
        <authorList>
            <consortium name="DOE Joint Genome Institute"/>
            <person name="Ahrendt S."/>
            <person name="Riley R."/>
            <person name="Andreopoulos W."/>
            <person name="LaButti K."/>
            <person name="Pangilinan J."/>
            <person name="Ruiz-duenas F.J."/>
            <person name="Barrasa J.M."/>
            <person name="Sanchez-Garcia M."/>
            <person name="Camarero S."/>
            <person name="Miyauchi S."/>
            <person name="Serrano A."/>
            <person name="Linde D."/>
            <person name="Babiker R."/>
            <person name="Drula E."/>
            <person name="Ayuso-Fernandez I."/>
            <person name="Pacheco R."/>
            <person name="Padilla G."/>
            <person name="Ferreira P."/>
            <person name="Barriuso J."/>
            <person name="Kellner H."/>
            <person name="Castanera R."/>
            <person name="Alfaro M."/>
            <person name="Ramirez L."/>
            <person name="Pisabarro A.G."/>
            <person name="Kuo A."/>
            <person name="Tritt A."/>
            <person name="Lipzen A."/>
            <person name="He G."/>
            <person name="Yan M."/>
            <person name="Ng V."/>
            <person name="Cullen D."/>
            <person name="Martin F."/>
            <person name="Rosso M.-N."/>
            <person name="Henrissat B."/>
            <person name="Hibbett D."/>
            <person name="Martinez A.T."/>
            <person name="Grigoriev I.V."/>
        </authorList>
    </citation>
    <scope>NUCLEOTIDE SEQUENCE</scope>
    <source>
        <strain evidence="1">AH 44721</strain>
    </source>
</reference>
<dbReference type="AlphaFoldDB" id="A0A9P5NPZ8"/>
<gene>
    <name evidence="1" type="ORF">CPB84DRAFT_1775989</name>
</gene>
<accession>A0A9P5NPZ8</accession>
<name>A0A9P5NPZ8_GYMJU</name>
<protein>
    <submittedName>
        <fullName evidence="1">Uncharacterized protein</fullName>
    </submittedName>
</protein>
<dbReference type="OrthoDB" id="3543113at2759"/>
<organism evidence="1 2">
    <name type="scientific">Gymnopilus junonius</name>
    <name type="common">Spectacular rustgill mushroom</name>
    <name type="synonym">Gymnopilus spectabilis subsp. junonius</name>
    <dbReference type="NCBI Taxonomy" id="109634"/>
    <lineage>
        <taxon>Eukaryota</taxon>
        <taxon>Fungi</taxon>
        <taxon>Dikarya</taxon>
        <taxon>Basidiomycota</taxon>
        <taxon>Agaricomycotina</taxon>
        <taxon>Agaricomycetes</taxon>
        <taxon>Agaricomycetidae</taxon>
        <taxon>Agaricales</taxon>
        <taxon>Agaricineae</taxon>
        <taxon>Hymenogastraceae</taxon>
        <taxon>Gymnopilus</taxon>
    </lineage>
</organism>
<keyword evidence="2" id="KW-1185">Reference proteome</keyword>
<comment type="caution">
    <text evidence="1">The sequence shown here is derived from an EMBL/GenBank/DDBJ whole genome shotgun (WGS) entry which is preliminary data.</text>
</comment>
<dbReference type="Gene3D" id="3.80.10.10">
    <property type="entry name" value="Ribonuclease Inhibitor"/>
    <property type="match status" value="1"/>
</dbReference>
<dbReference type="EMBL" id="JADNYJ010000036">
    <property type="protein sequence ID" value="KAF8902393.1"/>
    <property type="molecule type" value="Genomic_DNA"/>
</dbReference>
<evidence type="ECO:0000313" key="1">
    <source>
        <dbReference type="EMBL" id="KAF8902393.1"/>
    </source>
</evidence>